<dbReference type="FunFam" id="3.30.70.270:FF:000001">
    <property type="entry name" value="Diguanylate cyclase domain protein"/>
    <property type="match status" value="1"/>
</dbReference>
<dbReference type="SMART" id="SM00267">
    <property type="entry name" value="GGDEF"/>
    <property type="match status" value="1"/>
</dbReference>
<evidence type="ECO:0000256" key="3">
    <source>
        <dbReference type="ARBA" id="ARBA00034247"/>
    </source>
</evidence>
<evidence type="ECO:0000313" key="6">
    <source>
        <dbReference type="Proteomes" id="UP000018857"/>
    </source>
</evidence>
<dbReference type="InterPro" id="IPR043128">
    <property type="entry name" value="Rev_trsase/Diguanyl_cyclase"/>
</dbReference>
<keyword evidence="6" id="KW-1185">Reference proteome</keyword>
<dbReference type="InterPro" id="IPR000160">
    <property type="entry name" value="GGDEF_dom"/>
</dbReference>
<gene>
    <name evidence="5" type="ORF">D104_13585</name>
</gene>
<sequence length="302" mass="34815">MKPPSFPCGLLISDLRTRKIEYANDFFAERFGFAPLELSGNDVANLFTKASEILFESYLYPSLIKEGFLDETQAVILTANKTRTSVTLNTRLSHDDKVYWSLFISEKRDKLYQELITTRDELEQQTKNLTKLSSVDDLTGLLNRREATRRIHDLMGEASYLHPLTILLIDIDHFKKVNDTYGHQTGDLILKQVAQRLEANFPENHVICRWGGEEFLIALANTDMQTVIMFDKTFHQDLHRVTLNDYHLKVSIGVAEYTGQHLEITLERLIHQADIALYEAKNSGRNKTCFFRQLGIDENHAF</sequence>
<dbReference type="PANTHER" id="PTHR45138">
    <property type="entry name" value="REGULATORY COMPONENTS OF SENSORY TRANSDUCTION SYSTEM"/>
    <property type="match status" value="1"/>
</dbReference>
<proteinExistence type="predicted"/>
<dbReference type="NCBIfam" id="TIGR00254">
    <property type="entry name" value="GGDEF"/>
    <property type="match status" value="1"/>
</dbReference>
<comment type="catalytic activity">
    <reaction evidence="3">
        <text>2 GTP = 3',3'-c-di-GMP + 2 diphosphate</text>
        <dbReference type="Rhea" id="RHEA:24898"/>
        <dbReference type="ChEBI" id="CHEBI:33019"/>
        <dbReference type="ChEBI" id="CHEBI:37565"/>
        <dbReference type="ChEBI" id="CHEBI:58805"/>
        <dbReference type="EC" id="2.7.7.65"/>
    </reaction>
</comment>
<accession>W1RQF2</accession>
<evidence type="ECO:0000259" key="4">
    <source>
        <dbReference type="PROSITE" id="PS50887"/>
    </source>
</evidence>
<dbReference type="Proteomes" id="UP000018857">
    <property type="component" value="Unassembled WGS sequence"/>
</dbReference>
<dbReference type="EC" id="2.7.7.65" evidence="2"/>
<reference evidence="5 6" key="1">
    <citation type="journal article" date="2014" name="Genome Announc.">
        <title>Draft Genome Sequence of Marinomonas sp. Strain D104, a Polycyclic Aromatic Hydrocarbon-Degrading Bacterium from the Deep-Sea Sediment of the Arctic Ocean.</title>
        <authorList>
            <person name="Dong C."/>
            <person name="Bai X."/>
            <person name="Lai Q."/>
            <person name="Xie Y."/>
            <person name="Chen X."/>
            <person name="Shao Z."/>
        </authorList>
    </citation>
    <scope>NUCLEOTIDE SEQUENCE [LARGE SCALE GENOMIC DNA]</scope>
    <source>
        <strain evidence="5 6">D104</strain>
    </source>
</reference>
<dbReference type="OrthoDB" id="5620448at2"/>
<feature type="domain" description="GGDEF" evidence="4">
    <location>
        <begin position="162"/>
        <end position="293"/>
    </location>
</feature>
<protein>
    <recommendedName>
        <fullName evidence="2">diguanylate cyclase</fullName>
        <ecNumber evidence="2">2.7.7.65</ecNumber>
    </recommendedName>
</protein>
<organism evidence="5 6">
    <name type="scientific">Marinomonas profundimaris</name>
    <dbReference type="NCBI Taxonomy" id="1208321"/>
    <lineage>
        <taxon>Bacteria</taxon>
        <taxon>Pseudomonadati</taxon>
        <taxon>Pseudomonadota</taxon>
        <taxon>Gammaproteobacteria</taxon>
        <taxon>Oceanospirillales</taxon>
        <taxon>Oceanospirillaceae</taxon>
        <taxon>Marinomonas</taxon>
    </lineage>
</organism>
<name>W1RQF2_9GAMM</name>
<dbReference type="GO" id="GO:1902201">
    <property type="term" value="P:negative regulation of bacterial-type flagellum-dependent cell motility"/>
    <property type="evidence" value="ECO:0007669"/>
    <property type="project" value="TreeGrafter"/>
</dbReference>
<dbReference type="eggNOG" id="COG3706">
    <property type="taxonomic scope" value="Bacteria"/>
</dbReference>
<dbReference type="Gene3D" id="3.30.70.270">
    <property type="match status" value="1"/>
</dbReference>
<dbReference type="RefSeq" id="WP_024024774.1">
    <property type="nucleotide sequence ID" value="NZ_AYOZ01000035.1"/>
</dbReference>
<dbReference type="PATRIC" id="fig|1208321.3.peg.2706"/>
<dbReference type="SUPFAM" id="SSF55073">
    <property type="entry name" value="Nucleotide cyclase"/>
    <property type="match status" value="1"/>
</dbReference>
<dbReference type="PANTHER" id="PTHR45138:SF9">
    <property type="entry name" value="DIGUANYLATE CYCLASE DGCM-RELATED"/>
    <property type="match status" value="1"/>
</dbReference>
<evidence type="ECO:0000313" key="5">
    <source>
        <dbReference type="EMBL" id="ETI59067.1"/>
    </source>
</evidence>
<dbReference type="EMBL" id="AYOZ01000035">
    <property type="protein sequence ID" value="ETI59067.1"/>
    <property type="molecule type" value="Genomic_DNA"/>
</dbReference>
<dbReference type="Pfam" id="PF00990">
    <property type="entry name" value="GGDEF"/>
    <property type="match status" value="1"/>
</dbReference>
<dbReference type="CDD" id="cd01949">
    <property type="entry name" value="GGDEF"/>
    <property type="match status" value="1"/>
</dbReference>
<dbReference type="InterPro" id="IPR029787">
    <property type="entry name" value="Nucleotide_cyclase"/>
</dbReference>
<comment type="cofactor">
    <cofactor evidence="1">
        <name>Mg(2+)</name>
        <dbReference type="ChEBI" id="CHEBI:18420"/>
    </cofactor>
</comment>
<dbReference type="STRING" id="1208321.D104_13585"/>
<evidence type="ECO:0000256" key="1">
    <source>
        <dbReference type="ARBA" id="ARBA00001946"/>
    </source>
</evidence>
<dbReference type="AlphaFoldDB" id="W1RQF2"/>
<comment type="caution">
    <text evidence="5">The sequence shown here is derived from an EMBL/GenBank/DDBJ whole genome shotgun (WGS) entry which is preliminary data.</text>
</comment>
<dbReference type="GO" id="GO:0005886">
    <property type="term" value="C:plasma membrane"/>
    <property type="evidence" value="ECO:0007669"/>
    <property type="project" value="TreeGrafter"/>
</dbReference>
<dbReference type="GO" id="GO:0043709">
    <property type="term" value="P:cell adhesion involved in single-species biofilm formation"/>
    <property type="evidence" value="ECO:0007669"/>
    <property type="project" value="TreeGrafter"/>
</dbReference>
<evidence type="ECO:0000256" key="2">
    <source>
        <dbReference type="ARBA" id="ARBA00012528"/>
    </source>
</evidence>
<dbReference type="InterPro" id="IPR050469">
    <property type="entry name" value="Diguanylate_Cyclase"/>
</dbReference>
<dbReference type="PROSITE" id="PS50887">
    <property type="entry name" value="GGDEF"/>
    <property type="match status" value="1"/>
</dbReference>
<dbReference type="GO" id="GO:0052621">
    <property type="term" value="F:diguanylate cyclase activity"/>
    <property type="evidence" value="ECO:0007669"/>
    <property type="project" value="UniProtKB-EC"/>
</dbReference>